<dbReference type="AlphaFoldDB" id="A0A5C6X8A6"/>
<dbReference type="InterPro" id="IPR001789">
    <property type="entry name" value="Sig_transdc_resp-reg_receiver"/>
</dbReference>
<dbReference type="InterPro" id="IPR050595">
    <property type="entry name" value="Bact_response_regulator"/>
</dbReference>
<dbReference type="EMBL" id="VOSM01000007">
    <property type="protein sequence ID" value="TXD35980.1"/>
    <property type="molecule type" value="Genomic_DNA"/>
</dbReference>
<accession>A0A5C6X8A6</accession>
<dbReference type="PROSITE" id="PS50110">
    <property type="entry name" value="RESPONSE_REGULATORY"/>
    <property type="match status" value="1"/>
</dbReference>
<dbReference type="SMART" id="SM00448">
    <property type="entry name" value="REC"/>
    <property type="match status" value="1"/>
</dbReference>
<dbReference type="PANTHER" id="PTHR44591">
    <property type="entry name" value="STRESS RESPONSE REGULATOR PROTEIN 1"/>
    <property type="match status" value="1"/>
</dbReference>
<proteinExistence type="predicted"/>
<feature type="modified residue" description="4-aspartylphosphate" evidence="2">
    <location>
        <position position="81"/>
    </location>
</feature>
<dbReference type="Gene3D" id="3.40.50.2300">
    <property type="match status" value="1"/>
</dbReference>
<comment type="caution">
    <text evidence="4">The sequence shown here is derived from an EMBL/GenBank/DDBJ whole genome shotgun (WGS) entry which is preliminary data.</text>
</comment>
<dbReference type="RefSeq" id="WP_146982257.1">
    <property type="nucleotide sequence ID" value="NZ_VOSM01000007.1"/>
</dbReference>
<organism evidence="4 5">
    <name type="scientific">Lujinxingia vulgaris</name>
    <dbReference type="NCBI Taxonomy" id="2600176"/>
    <lineage>
        <taxon>Bacteria</taxon>
        <taxon>Deltaproteobacteria</taxon>
        <taxon>Bradymonadales</taxon>
        <taxon>Lujinxingiaceae</taxon>
        <taxon>Lujinxingia</taxon>
    </lineage>
</organism>
<sequence>MDPNEKSAADSIDAIADEDLPFGAPTTRERPLILLADDDSELRGMLKAHFTRRDCDLLESVDGADALEKIIEHRPNLVVLDVMMPELTGWEVCKYVRQHDIYEHTAIIMLTGIGPTNNELTSPLFGADDYIDKPFDFEELKVKVAKVLEQRQSPPLR</sequence>
<evidence type="ECO:0000313" key="5">
    <source>
        <dbReference type="Proteomes" id="UP000321412"/>
    </source>
</evidence>
<keyword evidence="1 2" id="KW-0597">Phosphoprotein</keyword>
<protein>
    <submittedName>
        <fullName evidence="4">Response regulator</fullName>
    </submittedName>
</protein>
<gene>
    <name evidence="4" type="ORF">FRC98_15020</name>
</gene>
<dbReference type="InterPro" id="IPR011006">
    <property type="entry name" value="CheY-like_superfamily"/>
</dbReference>
<keyword evidence="5" id="KW-1185">Reference proteome</keyword>
<dbReference type="GO" id="GO:0000160">
    <property type="term" value="P:phosphorelay signal transduction system"/>
    <property type="evidence" value="ECO:0007669"/>
    <property type="project" value="InterPro"/>
</dbReference>
<dbReference type="Pfam" id="PF00072">
    <property type="entry name" value="Response_reg"/>
    <property type="match status" value="1"/>
</dbReference>
<dbReference type="OrthoDB" id="9790791at2"/>
<dbReference type="Proteomes" id="UP000321412">
    <property type="component" value="Unassembled WGS sequence"/>
</dbReference>
<name>A0A5C6X8A6_9DELT</name>
<dbReference type="SUPFAM" id="SSF52172">
    <property type="entry name" value="CheY-like"/>
    <property type="match status" value="1"/>
</dbReference>
<feature type="domain" description="Response regulatory" evidence="3">
    <location>
        <begin position="32"/>
        <end position="148"/>
    </location>
</feature>
<evidence type="ECO:0000313" key="4">
    <source>
        <dbReference type="EMBL" id="TXD35980.1"/>
    </source>
</evidence>
<evidence type="ECO:0000256" key="2">
    <source>
        <dbReference type="PROSITE-ProRule" id="PRU00169"/>
    </source>
</evidence>
<evidence type="ECO:0000259" key="3">
    <source>
        <dbReference type="PROSITE" id="PS50110"/>
    </source>
</evidence>
<evidence type="ECO:0000256" key="1">
    <source>
        <dbReference type="ARBA" id="ARBA00022553"/>
    </source>
</evidence>
<dbReference type="PANTHER" id="PTHR44591:SF3">
    <property type="entry name" value="RESPONSE REGULATORY DOMAIN-CONTAINING PROTEIN"/>
    <property type="match status" value="1"/>
</dbReference>
<reference evidence="4 5" key="1">
    <citation type="submission" date="2019-08" db="EMBL/GenBank/DDBJ databases">
        <title>Bradymonadales sp. TMQ4.</title>
        <authorList>
            <person name="Liang Q."/>
        </authorList>
    </citation>
    <scope>NUCLEOTIDE SEQUENCE [LARGE SCALE GENOMIC DNA]</scope>
    <source>
        <strain evidence="4 5">TMQ4</strain>
    </source>
</reference>